<comment type="similarity">
    <text evidence="1">Belongs to the GASA family.</text>
</comment>
<dbReference type="PANTHER" id="PTHR23201">
    <property type="entry name" value="EXTENSIN, PROLINE-RICH PROTEIN"/>
    <property type="match status" value="1"/>
</dbReference>
<dbReference type="PANTHER" id="PTHR23201:SF2">
    <property type="entry name" value="GIBBERELLIN-REGULATED PROTEIN 1-RELATED"/>
    <property type="match status" value="1"/>
</dbReference>
<keyword evidence="3" id="KW-1185">Reference proteome</keyword>
<dbReference type="AlphaFoldDB" id="A0A445C0D9"/>
<dbReference type="Pfam" id="PF02704">
    <property type="entry name" value="GASA"/>
    <property type="match status" value="1"/>
</dbReference>
<evidence type="ECO:0008006" key="4">
    <source>
        <dbReference type="Google" id="ProtNLM"/>
    </source>
</evidence>
<evidence type="ECO:0000256" key="1">
    <source>
        <dbReference type="ARBA" id="ARBA00010582"/>
    </source>
</evidence>
<dbReference type="EMBL" id="SDMP01000008">
    <property type="protein sequence ID" value="RYR44248.1"/>
    <property type="molecule type" value="Genomic_DNA"/>
</dbReference>
<gene>
    <name evidence="2" type="ORF">Ahy_A08g040617</name>
</gene>
<reference evidence="2 3" key="1">
    <citation type="submission" date="2019-01" db="EMBL/GenBank/DDBJ databases">
        <title>Sequencing of cultivated peanut Arachis hypogaea provides insights into genome evolution and oil improvement.</title>
        <authorList>
            <person name="Chen X."/>
        </authorList>
    </citation>
    <scope>NUCLEOTIDE SEQUENCE [LARGE SCALE GENOMIC DNA]</scope>
    <source>
        <strain evidence="3">cv. Fuhuasheng</strain>
        <tissue evidence="2">Leaves</tissue>
    </source>
</reference>
<sequence>MSSPPSHCNPLFHNGACTARCRLSSRPNFCHRTYGICCQRCNYVPLDTTDNQKVCSCYASLTTHGGKCKCP</sequence>
<proteinExistence type="inferred from homology"/>
<evidence type="ECO:0000313" key="2">
    <source>
        <dbReference type="EMBL" id="RYR44248.1"/>
    </source>
</evidence>
<dbReference type="Proteomes" id="UP000289738">
    <property type="component" value="Chromosome A08"/>
</dbReference>
<evidence type="ECO:0000313" key="3">
    <source>
        <dbReference type="Proteomes" id="UP000289738"/>
    </source>
</evidence>
<dbReference type="STRING" id="3818.A0A445C0D9"/>
<dbReference type="InterPro" id="IPR003854">
    <property type="entry name" value="GASA"/>
</dbReference>
<accession>A0A445C0D9</accession>
<protein>
    <recommendedName>
        <fullName evidence="4">Gibberellin-regulated protein</fullName>
    </recommendedName>
</protein>
<name>A0A445C0D9_ARAHY</name>
<organism evidence="2 3">
    <name type="scientific">Arachis hypogaea</name>
    <name type="common">Peanut</name>
    <dbReference type="NCBI Taxonomy" id="3818"/>
    <lineage>
        <taxon>Eukaryota</taxon>
        <taxon>Viridiplantae</taxon>
        <taxon>Streptophyta</taxon>
        <taxon>Embryophyta</taxon>
        <taxon>Tracheophyta</taxon>
        <taxon>Spermatophyta</taxon>
        <taxon>Magnoliopsida</taxon>
        <taxon>eudicotyledons</taxon>
        <taxon>Gunneridae</taxon>
        <taxon>Pentapetalae</taxon>
        <taxon>rosids</taxon>
        <taxon>fabids</taxon>
        <taxon>Fabales</taxon>
        <taxon>Fabaceae</taxon>
        <taxon>Papilionoideae</taxon>
        <taxon>50 kb inversion clade</taxon>
        <taxon>dalbergioids sensu lato</taxon>
        <taxon>Dalbergieae</taxon>
        <taxon>Pterocarpus clade</taxon>
        <taxon>Arachis</taxon>
    </lineage>
</organism>
<comment type="caution">
    <text evidence="2">The sequence shown here is derived from an EMBL/GenBank/DDBJ whole genome shotgun (WGS) entry which is preliminary data.</text>
</comment>